<organism evidence="3">
    <name type="scientific">Anthurium amnicola</name>
    <dbReference type="NCBI Taxonomy" id="1678845"/>
    <lineage>
        <taxon>Eukaryota</taxon>
        <taxon>Viridiplantae</taxon>
        <taxon>Streptophyta</taxon>
        <taxon>Embryophyta</taxon>
        <taxon>Tracheophyta</taxon>
        <taxon>Spermatophyta</taxon>
        <taxon>Magnoliopsida</taxon>
        <taxon>Liliopsida</taxon>
        <taxon>Araceae</taxon>
        <taxon>Pothoideae</taxon>
        <taxon>Potheae</taxon>
        <taxon>Anthurium</taxon>
    </lineage>
</organism>
<feature type="region of interest" description="Disordered" evidence="1">
    <location>
        <begin position="1"/>
        <end position="98"/>
    </location>
</feature>
<dbReference type="InterPro" id="IPR023342">
    <property type="entry name" value="APO_dom"/>
</dbReference>
<dbReference type="EMBL" id="GDJX01008574">
    <property type="protein sequence ID" value="JAT59362.1"/>
    <property type="molecule type" value="Transcribed_RNA"/>
</dbReference>
<feature type="compositionally biased region" description="Gly residues" evidence="1">
    <location>
        <begin position="298"/>
        <end position="307"/>
    </location>
</feature>
<dbReference type="PROSITE" id="PS51499">
    <property type="entry name" value="APO"/>
    <property type="match status" value="1"/>
</dbReference>
<protein>
    <submittedName>
        <fullName evidence="3">APO protein 3, mitochondrial</fullName>
    </submittedName>
</protein>
<dbReference type="GO" id="GO:0003723">
    <property type="term" value="F:RNA binding"/>
    <property type="evidence" value="ECO:0007669"/>
    <property type="project" value="InterPro"/>
</dbReference>
<gene>
    <name evidence="3" type="primary">APO3</name>
    <name evidence="3" type="ORF">g.118039</name>
</gene>
<reference evidence="3" key="1">
    <citation type="submission" date="2015-07" db="EMBL/GenBank/DDBJ databases">
        <title>Transcriptome Assembly of Anthurium amnicola.</title>
        <authorList>
            <person name="Suzuki J."/>
        </authorList>
    </citation>
    <scope>NUCLEOTIDE SEQUENCE</scope>
</reference>
<feature type="compositionally biased region" description="Low complexity" evidence="1">
    <location>
        <begin position="30"/>
        <end position="53"/>
    </location>
</feature>
<feature type="non-terminal residue" evidence="3">
    <location>
        <position position="1"/>
    </location>
</feature>
<evidence type="ECO:0000259" key="2">
    <source>
        <dbReference type="PROSITE" id="PS51499"/>
    </source>
</evidence>
<proteinExistence type="predicted"/>
<feature type="domain" description="APO" evidence="2">
    <location>
        <begin position="171"/>
        <end position="258"/>
    </location>
</feature>
<name>A0A1D1YXL4_9ARAE</name>
<dbReference type="Pfam" id="PF05634">
    <property type="entry name" value="APO_RNA-bind"/>
    <property type="match status" value="1"/>
</dbReference>
<feature type="region of interest" description="Disordered" evidence="1">
    <location>
        <begin position="280"/>
        <end position="324"/>
    </location>
</feature>
<accession>A0A1D1YXL4</accession>
<evidence type="ECO:0000313" key="3">
    <source>
        <dbReference type="EMBL" id="JAT59362.1"/>
    </source>
</evidence>
<evidence type="ECO:0000256" key="1">
    <source>
        <dbReference type="SAM" id="MobiDB-lite"/>
    </source>
</evidence>
<dbReference type="AlphaFoldDB" id="A0A1D1YXL4"/>
<sequence length="324" mass="34887">LKEATRVADGAEQPPAPEKTVRGEANLSHRPAGPARMLPLRRALPRRGQAAAAKGVGDARRSCLAPTRFAGTASPYGGEGEPAYADVPRPGRRWERKPYPTPVKELIRRAKEERRARLANPCRALEHPPANGLLVPDLVPVARRVHFAWQSLLRGLSVLLSHPSFRSAVHRCRFCAEVHIGQRGGHGIRSCEGPGSAARGGAHAWIAGGIRDAAHLPCCYHLHDRACKPRVGHRERHLVPRLPAVVELCVQAGLDLEEYPARRRTRPVYSIEGRIVDFEPEAGADEGAATTQPPIPGGASGAKGAQGEGLPCCGAPVPRRPPRC</sequence>